<organism evidence="6 7">
    <name type="scientific">Mucilaginibacter yixingensis</name>
    <dbReference type="NCBI Taxonomy" id="1295612"/>
    <lineage>
        <taxon>Bacteria</taxon>
        <taxon>Pseudomonadati</taxon>
        <taxon>Bacteroidota</taxon>
        <taxon>Sphingobacteriia</taxon>
        <taxon>Sphingobacteriales</taxon>
        <taxon>Sphingobacteriaceae</taxon>
        <taxon>Mucilaginibacter</taxon>
    </lineage>
</organism>
<dbReference type="InterPro" id="IPR056822">
    <property type="entry name" value="TEN_NHL"/>
</dbReference>
<gene>
    <name evidence="6" type="ORF">C8P68_101773</name>
</gene>
<dbReference type="NCBIfam" id="TIGR04183">
    <property type="entry name" value="Por_Secre_tail"/>
    <property type="match status" value="1"/>
</dbReference>
<dbReference type="OrthoDB" id="1110382at2"/>
<feature type="domain" description="IPT/TIG" evidence="5">
    <location>
        <begin position="1500"/>
        <end position="1577"/>
    </location>
</feature>
<dbReference type="InterPro" id="IPR013783">
    <property type="entry name" value="Ig-like_fold"/>
</dbReference>
<dbReference type="InterPro" id="IPR014756">
    <property type="entry name" value="Ig_E-set"/>
</dbReference>
<dbReference type="Gene3D" id="2.60.40.10">
    <property type="entry name" value="Immunoglobulins"/>
    <property type="match status" value="7"/>
</dbReference>
<evidence type="ECO:0000256" key="4">
    <source>
        <dbReference type="SAM" id="SignalP"/>
    </source>
</evidence>
<dbReference type="Gene3D" id="2.120.10.30">
    <property type="entry name" value="TolB, C-terminal domain"/>
    <property type="match status" value="7"/>
</dbReference>
<dbReference type="InterPro" id="IPR015919">
    <property type="entry name" value="Cadherin-like_sf"/>
</dbReference>
<name>A0A2T5JGK3_9SPHI</name>
<dbReference type="EMBL" id="QAOQ01000001">
    <property type="protein sequence ID" value="PTR01539.1"/>
    <property type="molecule type" value="Genomic_DNA"/>
</dbReference>
<dbReference type="Pfam" id="PF18962">
    <property type="entry name" value="Por_Secre_tail"/>
    <property type="match status" value="1"/>
</dbReference>
<dbReference type="Pfam" id="PF01833">
    <property type="entry name" value="TIG"/>
    <property type="match status" value="5"/>
</dbReference>
<feature type="domain" description="IPT/TIG" evidence="5">
    <location>
        <begin position="22"/>
        <end position="105"/>
    </location>
</feature>
<feature type="signal peptide" evidence="4">
    <location>
        <begin position="1"/>
        <end position="17"/>
    </location>
</feature>
<dbReference type="SUPFAM" id="SSF69318">
    <property type="entry name" value="Integrin alpha N-terminal domain"/>
    <property type="match status" value="2"/>
</dbReference>
<evidence type="ECO:0000256" key="1">
    <source>
        <dbReference type="ARBA" id="ARBA00022729"/>
    </source>
</evidence>
<evidence type="ECO:0000313" key="7">
    <source>
        <dbReference type="Proteomes" id="UP000244168"/>
    </source>
</evidence>
<dbReference type="SMART" id="SM00429">
    <property type="entry name" value="IPT"/>
    <property type="match status" value="4"/>
</dbReference>
<dbReference type="Pfam" id="PF05345">
    <property type="entry name" value="He_PIG"/>
    <property type="match status" value="2"/>
</dbReference>
<dbReference type="InterPro" id="IPR001258">
    <property type="entry name" value="NHL_repeat"/>
</dbReference>
<dbReference type="InterPro" id="IPR028994">
    <property type="entry name" value="Integrin_alpha_N"/>
</dbReference>
<dbReference type="SUPFAM" id="SSF81296">
    <property type="entry name" value="E set domains"/>
    <property type="match status" value="6"/>
</dbReference>
<dbReference type="Proteomes" id="UP000244168">
    <property type="component" value="Unassembled WGS sequence"/>
</dbReference>
<evidence type="ECO:0000313" key="6">
    <source>
        <dbReference type="EMBL" id="PTR01539.1"/>
    </source>
</evidence>
<evidence type="ECO:0000256" key="2">
    <source>
        <dbReference type="ARBA" id="ARBA00022737"/>
    </source>
</evidence>
<accession>A0A2T5JGK3</accession>
<dbReference type="SUPFAM" id="SSF63829">
    <property type="entry name" value="Calcium-dependent phosphotriesterase"/>
    <property type="match status" value="1"/>
</dbReference>
<keyword evidence="2" id="KW-0677">Repeat</keyword>
<dbReference type="SUPFAM" id="SSF101898">
    <property type="entry name" value="NHL repeat"/>
    <property type="match status" value="1"/>
</dbReference>
<feature type="repeat" description="NHL" evidence="3">
    <location>
        <begin position="1811"/>
        <end position="1853"/>
    </location>
</feature>
<dbReference type="InterPro" id="IPR026444">
    <property type="entry name" value="Secre_tail"/>
</dbReference>
<dbReference type="InterPro" id="IPR013517">
    <property type="entry name" value="FG-GAP"/>
</dbReference>
<dbReference type="RefSeq" id="WP_107826917.1">
    <property type="nucleotide sequence ID" value="NZ_CP160205.1"/>
</dbReference>
<protein>
    <submittedName>
        <fullName evidence="6">Putative Ig domain-containing protein</fullName>
    </submittedName>
</protein>
<proteinExistence type="predicted"/>
<dbReference type="Pfam" id="PF25021">
    <property type="entry name" value="TEN_NHL"/>
    <property type="match status" value="1"/>
</dbReference>
<dbReference type="SUPFAM" id="SSF49313">
    <property type="entry name" value="Cadherin-like"/>
    <property type="match status" value="1"/>
</dbReference>
<reference evidence="6 7" key="1">
    <citation type="submission" date="2018-04" db="EMBL/GenBank/DDBJ databases">
        <title>Genomic Encyclopedia of Archaeal and Bacterial Type Strains, Phase II (KMG-II): from individual species to whole genera.</title>
        <authorList>
            <person name="Goeker M."/>
        </authorList>
    </citation>
    <scope>NUCLEOTIDE SEQUENCE [LARGE SCALE GENOMIC DNA]</scope>
    <source>
        <strain evidence="6 7">DSM 26809</strain>
    </source>
</reference>
<feature type="chain" id="PRO_5015555549" evidence="4">
    <location>
        <begin position="18"/>
        <end position="2297"/>
    </location>
</feature>
<feature type="domain" description="IPT/TIG" evidence="5">
    <location>
        <begin position="479"/>
        <end position="562"/>
    </location>
</feature>
<keyword evidence="7" id="KW-1185">Reference proteome</keyword>
<dbReference type="PANTHER" id="PTHR13833">
    <property type="match status" value="1"/>
</dbReference>
<dbReference type="CDD" id="cd00102">
    <property type="entry name" value="IPT"/>
    <property type="match status" value="2"/>
</dbReference>
<sequence length="2297" mass="237769">MCRKLFLLFIFPFFCFAVDAQTPIISSFSPLSAGIGSQITINGDNFNTNATDNIVYFGYVKAVVKSASKTQLTVTVPQSATNKPISVLNAVTHLTAYSSLPFSITFAGNGNVSSGDFDLSQTLSYKNVSPIVMADFDSDGKPDVVTADELHENLLLLHNSTQQGSKLTFDTSYVHNYDDFGIMRAADVNGDGKPDIIIKTTYSDIIKVHINTSVSGKISFAYPVNFALSAQYCNAIDVADIDGDGMPDIIANTGDKSISILRNTSTSTTLSFDKPVTTDAIALAVTMRIADLNADGKPDIVVATNTDPGTQIGTIAVLTNNSSPGNISFNLGAARYTGAPAFDLGDVNGDGKPDLVTGDKTTFKLYVYQNNTATNQPVTFQQPLFVANEAPLLSQILIQDIDGDGKNDILVSGNGINLWRNISGSSLIFDMKVSVSNASYNVLNGCDLDGDNKTDFLVNDGINQLAVIRNNTQTPPPPGPVVTSVSPLSGQVGATVTISGSGFNGTVANNVVFFGPVQGTVSAASATQLTVKVPAGSSFQPIAVVNTATHLQTISSQWFTPTYPTKKEIYPSDFQAQVNIPSNNYISNQQVADIDGDGKPDLVYANTGTGAVSIYLNKSTGGPLTSTSLATKVDVNAPSEHPFCTRIADMNNDGKPDILYIVGNSSSKLVLLLNTSKPGSVSFVQSYSHEAFSSMTDMVTGDFDNDGKTDFAFIRPNDIVFYRNTTPTTGNIGTMTFAESITLKGVASPSSLNAADMDGDGKLDMVFTENGGMAAFLNTSIPGAINFTAIPARISGTGGLAKVADIDGDGKLDVISMYSTSVITLVRNTSVKGSLSFDNAVVLPATYSVNGSYVLNVADMDGDGKPDLVFGDQNTVGIMRNTAVNGSFSTDSFSPKINLPVTASPYSINIADMNGDGKPDIIATDQSSISLMGYIGDPLHNPPVISSFTPASAATDAVVTLIGSYFTGTKSLTFGGVPVTSFKVVSADTIQAVVSLGNPSGDIVIITADGKYTAKGFTFIPPPVVTSFSPSAAATGEKVTITGTGFNGVTAVRFGGVPAASFTVTSATTIQAVIGTGGTGTVTVTAASGTGALGGFKYPLPTISISGDQSYGYITGKAITPIKTINKGGVIPNGLYGKVTTLAGSRSPGAVDAVGTLASFNNPANLTIDYDGNLFVVDQGNNAIRKVTPDGTVTTYAGTKKAGHDDGPRATATFGSPYTIAMDVTGNMYVFDNNSNTIRKITPNSGVTTFAQGNNILHQSNAFTTDLQNNLYTSQSQDKDVLKIMPDGTTNVLATPSSSGANNSLSPAGLAADANGNIWVTDYNARLIRKIMPDGTLSTLAGNSNAPYGSRDGVGTNATFTDPVAMALDQAGNAYISDSWSFIIRKMAPDGMVTTLAGNGKDGYADGIGTASSFSYTGGLCPDAMGNLYVCDGNQQIRKIIITGYAISPALPDGMVLNEDGTISGTPTAAATATDYTITAYNGSGSSTCKVNIAVSLSAPPTITSFTPTSAGIGAKVTITGTNFTGTTTVSFGGMAATDFTVQSSTSILATVATGTTGNIAVTTPSGTATLAGFSFTGPKIDSFSPASAATGGSVTITGEGFTDATSVSFGGTPATSFVINSSTSITAVVGAGSTGYISVTTPNGTSSSQNGFVKVTTPPANISYGNAQTYTVATPITPLTPLNTGSEVPLATYGNVSVLAGSGFPGYAEGQGSAAAFTDPLAIAMTPDGNFYVADNNNPSSIRKVTPGGLVSTFVANSALGTSNTSGYFMLTGITADASGNLYVALGYDNVIKKITPQGVVSLFAGSGVAGSADGKGQLASFNGPRGLAVGPDGAVYVADVSNHMIRKITPDGTVTTLAGNTVYGNANGTGMAASFHQPMGVCVDIFGNVYVADGANNLIRKITPAGTVSTFAGSGKQGFADGKATEAAFNAPWAVTVDDLGNVYVMDILNNRMRKITQDGMVSTVANNFNFPVSVILDNAGNALIVEQSGPQIKKVSLSGYAITPALPAGLTFEATTGIISGTPTQVFPATDFFVTAYTKNGASTATVNIKVNPFTLPVNNFLVSSNSVTCRGANNGSITITANKATYNYTATLTGSNVNTQLPFTTSTTFNNLLPGSYNVCITLAGQPNYQKCYTLVITEPKDLSVYATVNPDRHSISLALKGGTTYQVQLNGIVATSTDSLITLPLAAGANKLIVTTDKACQGLFERVIDIADQILPYPNPFTEVLNINMGFEKTHTAEVKIFTIYGQLIYQKKFNEPAGTIQLNLSKITMSGVYSLQMSTDNGTKFFKIARK</sequence>
<dbReference type="Gene3D" id="2.130.10.130">
    <property type="entry name" value="Integrin alpha, N-terminal"/>
    <property type="match status" value="3"/>
</dbReference>
<evidence type="ECO:0000256" key="3">
    <source>
        <dbReference type="PROSITE-ProRule" id="PRU00504"/>
    </source>
</evidence>
<dbReference type="PANTHER" id="PTHR13833:SF71">
    <property type="entry name" value="NHL DOMAIN-CONTAINING PROTEIN"/>
    <property type="match status" value="1"/>
</dbReference>
<dbReference type="InterPro" id="IPR011042">
    <property type="entry name" value="6-blade_b-propeller_TolB-like"/>
</dbReference>
<dbReference type="GO" id="GO:0016020">
    <property type="term" value="C:membrane"/>
    <property type="evidence" value="ECO:0007669"/>
    <property type="project" value="InterPro"/>
</dbReference>
<dbReference type="CDD" id="cd00603">
    <property type="entry name" value="IPT_PCSR"/>
    <property type="match status" value="1"/>
</dbReference>
<dbReference type="GO" id="GO:0005509">
    <property type="term" value="F:calcium ion binding"/>
    <property type="evidence" value="ECO:0007669"/>
    <property type="project" value="InterPro"/>
</dbReference>
<feature type="domain" description="IPT/TIG" evidence="5">
    <location>
        <begin position="1022"/>
        <end position="1099"/>
    </location>
</feature>
<dbReference type="PROSITE" id="PS51125">
    <property type="entry name" value="NHL"/>
    <property type="match status" value="1"/>
</dbReference>
<keyword evidence="1 4" id="KW-0732">Signal</keyword>
<evidence type="ECO:0000259" key="5">
    <source>
        <dbReference type="SMART" id="SM00429"/>
    </source>
</evidence>
<dbReference type="InterPro" id="IPR002909">
    <property type="entry name" value="IPT_dom"/>
</dbReference>
<comment type="caution">
    <text evidence="6">The sequence shown here is derived from an EMBL/GenBank/DDBJ whole genome shotgun (WGS) entry which is preliminary data.</text>
</comment>
<dbReference type="Pfam" id="PF13517">
    <property type="entry name" value="FG-GAP_3"/>
    <property type="match status" value="6"/>
</dbReference>